<evidence type="ECO:0000313" key="2">
    <source>
        <dbReference type="Proteomes" id="UP001597460"/>
    </source>
</evidence>
<proteinExistence type="predicted"/>
<keyword evidence="2" id="KW-1185">Reference proteome</keyword>
<dbReference type="EMBL" id="JBHULI010000024">
    <property type="protein sequence ID" value="MFD2532556.1"/>
    <property type="molecule type" value="Genomic_DNA"/>
</dbReference>
<organism evidence="1 2">
    <name type="scientific">Gracilimonas halophila</name>
    <dbReference type="NCBI Taxonomy" id="1834464"/>
    <lineage>
        <taxon>Bacteria</taxon>
        <taxon>Pseudomonadati</taxon>
        <taxon>Balneolota</taxon>
        <taxon>Balneolia</taxon>
        <taxon>Balneolales</taxon>
        <taxon>Balneolaceae</taxon>
        <taxon>Gracilimonas</taxon>
    </lineage>
</organism>
<gene>
    <name evidence="1" type="ORF">ACFSVN_08885</name>
</gene>
<sequence length="57" mass="6727">MSKLSEYLNNVSNGISLNTMKRLTKKNKKETPKILKELKSLEKEREEIDDIIKKYSK</sequence>
<name>A0ABW5JKF3_9BACT</name>
<protein>
    <submittedName>
        <fullName evidence="1">Uncharacterized protein</fullName>
    </submittedName>
</protein>
<evidence type="ECO:0000313" key="1">
    <source>
        <dbReference type="EMBL" id="MFD2532556.1"/>
    </source>
</evidence>
<dbReference type="RefSeq" id="WP_390301169.1">
    <property type="nucleotide sequence ID" value="NZ_JBHULI010000024.1"/>
</dbReference>
<comment type="caution">
    <text evidence="1">The sequence shown here is derived from an EMBL/GenBank/DDBJ whole genome shotgun (WGS) entry which is preliminary data.</text>
</comment>
<reference evidence="2" key="1">
    <citation type="journal article" date="2019" name="Int. J. Syst. Evol. Microbiol.">
        <title>The Global Catalogue of Microorganisms (GCM) 10K type strain sequencing project: providing services to taxonomists for standard genome sequencing and annotation.</title>
        <authorList>
            <consortium name="The Broad Institute Genomics Platform"/>
            <consortium name="The Broad Institute Genome Sequencing Center for Infectious Disease"/>
            <person name="Wu L."/>
            <person name="Ma J."/>
        </authorList>
    </citation>
    <scope>NUCLEOTIDE SEQUENCE [LARGE SCALE GENOMIC DNA]</scope>
    <source>
        <strain evidence="2">KCTC 52042</strain>
    </source>
</reference>
<dbReference type="Proteomes" id="UP001597460">
    <property type="component" value="Unassembled WGS sequence"/>
</dbReference>
<accession>A0ABW5JKF3</accession>